<dbReference type="Proteomes" id="UP001057580">
    <property type="component" value="Chromosome"/>
</dbReference>
<name>A0A9E7R0F9_9EURY</name>
<dbReference type="RefSeq" id="WP_260592378.1">
    <property type="nucleotide sequence ID" value="NZ_CP104003.1"/>
</dbReference>
<evidence type="ECO:0000313" key="2">
    <source>
        <dbReference type="Proteomes" id="UP001057580"/>
    </source>
</evidence>
<protein>
    <submittedName>
        <fullName evidence="1">Uncharacterized protein</fullName>
    </submittedName>
</protein>
<gene>
    <name evidence="1" type="ORF">N0B31_14700</name>
</gene>
<evidence type="ECO:0000313" key="1">
    <source>
        <dbReference type="EMBL" id="UWM53384.1"/>
    </source>
</evidence>
<organism evidence="1 2">
    <name type="scientific">Salinirubellus salinus</name>
    <dbReference type="NCBI Taxonomy" id="1364945"/>
    <lineage>
        <taxon>Archaea</taxon>
        <taxon>Methanobacteriati</taxon>
        <taxon>Methanobacteriota</taxon>
        <taxon>Stenosarchaea group</taxon>
        <taxon>Halobacteria</taxon>
        <taxon>Halobacteriales</taxon>
        <taxon>Natronomonadaceae</taxon>
        <taxon>Salinirubellus</taxon>
    </lineage>
</organism>
<accession>A0A9E7R0F9</accession>
<proteinExistence type="predicted"/>
<keyword evidence="2" id="KW-1185">Reference proteome</keyword>
<dbReference type="GeneID" id="74943696"/>
<reference evidence="1" key="1">
    <citation type="submission" date="2022-09" db="EMBL/GenBank/DDBJ databases">
        <title>Diverse halophilic archaea isolated from saline environments.</title>
        <authorList>
            <person name="Cui H.-L."/>
        </authorList>
    </citation>
    <scope>NUCLEOTIDE SEQUENCE</scope>
    <source>
        <strain evidence="1">ZS-35-S2</strain>
    </source>
</reference>
<dbReference type="EMBL" id="CP104003">
    <property type="protein sequence ID" value="UWM53384.1"/>
    <property type="molecule type" value="Genomic_DNA"/>
</dbReference>
<sequence>MSDDQEGFTGVRRTLERHLRGSTDSQETLVLSDDDGYVGDTITFKGRNLEPDQRYEVVWHSVQGRWGVLQANEVVGQQYQPRRETILTVTASASGAFNETWTVPEDYGGTHRVELQKGGTTVARNTFDITPWFELKQTEAPLGEAFTIVGYGLGPEATTNNYQVVWDTGNVGFMTGVMNRGTATAQIRAVGPPGPHTIQVWRNYRGIPYLQNNTQSPFGPVAGGRQSQWTVEVTERDDPPETAWVEGMFDESPISLHYPELDEDTDATLEIAPTCGQPGTAAILTGTDFPPNTEVDLVWYQHYGQGIRGPDVTTKPREGVLPTVTSDADGRFQVEFEVPLAEGSTRPIAAAVDGRTVAVTGFMVQPSIERFEPTSGPVGTEIEIELSGIGWTAYENAPYFVYDNKPLGYACGMTDEHKTTTVEVAFQASGQPGYHFIDVYPSIFEMQEDEPEVEIKPHLSYLDNHPVRPLPGMHMVFEVTE</sequence>
<dbReference type="KEGG" id="ssai:N0B31_14700"/>
<dbReference type="AlphaFoldDB" id="A0A9E7R0F9"/>